<keyword evidence="3 11" id="KW-0227">DNA damage</keyword>
<dbReference type="InterPro" id="IPR014721">
    <property type="entry name" value="Ribsml_uS5_D2-typ_fold_subgr"/>
</dbReference>
<evidence type="ECO:0000256" key="2">
    <source>
        <dbReference type="ARBA" id="ARBA00022741"/>
    </source>
</evidence>
<dbReference type="Pfam" id="PF18073">
    <property type="entry name" value="Zn_ribbon_LapB"/>
    <property type="match status" value="1"/>
</dbReference>
<comment type="domain">
    <text evidence="11">The middle region has homology to RecA with ATPase motifs including the RadA KNRFG motif, while the C-terminus is homologous to Lon protease.</text>
</comment>
<dbReference type="NCBIfam" id="TIGR00416">
    <property type="entry name" value="sms"/>
    <property type="match status" value="1"/>
</dbReference>
<evidence type="ECO:0000256" key="3">
    <source>
        <dbReference type="ARBA" id="ARBA00022763"/>
    </source>
</evidence>
<dbReference type="GO" id="GO:0008270">
    <property type="term" value="F:zinc ion binding"/>
    <property type="evidence" value="ECO:0007669"/>
    <property type="project" value="UniProtKB-KW"/>
</dbReference>
<dbReference type="PATRIC" id="fig|1303518.3.peg.1234"/>
<dbReference type="GO" id="GO:0140664">
    <property type="term" value="F:ATP-dependent DNA damage sensor activity"/>
    <property type="evidence" value="ECO:0007669"/>
    <property type="project" value="InterPro"/>
</dbReference>
<keyword evidence="7 11" id="KW-0067">ATP-binding</keyword>
<feature type="binding site" evidence="11">
    <location>
        <begin position="103"/>
        <end position="110"/>
    </location>
    <ligand>
        <name>ATP</name>
        <dbReference type="ChEBI" id="CHEBI:30616"/>
    </ligand>
</feature>
<evidence type="ECO:0000256" key="5">
    <source>
        <dbReference type="ARBA" id="ARBA00022801"/>
    </source>
</evidence>
<keyword evidence="2 11" id="KW-0547">Nucleotide-binding</keyword>
<dbReference type="AlphaFoldDB" id="S0EUL1"/>
<dbReference type="FunFam" id="3.40.50.300:FF:000050">
    <property type="entry name" value="DNA repair protein RadA"/>
    <property type="match status" value="1"/>
</dbReference>
<name>S0EUL1_CHTCT</name>
<evidence type="ECO:0000256" key="10">
    <source>
        <dbReference type="ARBA" id="ARBA00023204"/>
    </source>
</evidence>
<keyword evidence="10 11" id="KW-0234">DNA repair</keyword>
<evidence type="ECO:0000256" key="4">
    <source>
        <dbReference type="ARBA" id="ARBA00022771"/>
    </source>
</evidence>
<feature type="region of interest" description="Lon-protease-like" evidence="11">
    <location>
        <begin position="361"/>
        <end position="468"/>
    </location>
</feature>
<dbReference type="SMART" id="SM00382">
    <property type="entry name" value="AAA"/>
    <property type="match status" value="1"/>
</dbReference>
<dbReference type="Gene3D" id="3.30.230.10">
    <property type="match status" value="1"/>
</dbReference>
<keyword evidence="5" id="KW-0378">Hydrolase</keyword>
<proteinExistence type="inferred from homology"/>
<reference evidence="16" key="1">
    <citation type="submission" date="2013-03" db="EMBL/GenBank/DDBJ databases">
        <title>Genome sequence of Chthonomonas calidirosea, the first sequenced genome from the Armatimonadetes phylum (formally candidate division OP10).</title>
        <authorList>
            <person name="Lee K.C.Y."/>
            <person name="Morgan X.C."/>
            <person name="Dunfield P.F."/>
            <person name="Tamas I."/>
            <person name="Houghton K.M."/>
            <person name="Vyssotski M."/>
            <person name="Ryan J.L.J."/>
            <person name="Lagutin K."/>
            <person name="McDonald I.R."/>
            <person name="Stott M.B."/>
        </authorList>
    </citation>
    <scope>NUCLEOTIDE SEQUENCE [LARGE SCALE GENOMIC DNA]</scope>
    <source>
        <strain evidence="16">DSM 23976 / ICMP 18418 / T49</strain>
    </source>
</reference>
<evidence type="ECO:0000259" key="14">
    <source>
        <dbReference type="PROSITE" id="PS50162"/>
    </source>
</evidence>
<dbReference type="PROSITE" id="PS50162">
    <property type="entry name" value="RECA_2"/>
    <property type="match status" value="1"/>
</dbReference>
<evidence type="ECO:0000256" key="11">
    <source>
        <dbReference type="HAMAP-Rule" id="MF_01498"/>
    </source>
</evidence>
<evidence type="ECO:0000313" key="16">
    <source>
        <dbReference type="Proteomes" id="UP000014227"/>
    </source>
</evidence>
<evidence type="ECO:0000256" key="8">
    <source>
        <dbReference type="ARBA" id="ARBA00023016"/>
    </source>
</evidence>
<evidence type="ECO:0000256" key="7">
    <source>
        <dbReference type="ARBA" id="ARBA00022840"/>
    </source>
</evidence>
<dbReference type="EMBL" id="HF951689">
    <property type="protein sequence ID" value="CCW35030.1"/>
    <property type="molecule type" value="Genomic_DNA"/>
</dbReference>
<keyword evidence="8 11" id="KW-0346">Stress response</keyword>
<evidence type="ECO:0000313" key="15">
    <source>
        <dbReference type="EMBL" id="CCW35030.1"/>
    </source>
</evidence>
<protein>
    <recommendedName>
        <fullName evidence="11 12">DNA repair protein RadA</fullName>
    </recommendedName>
</protein>
<dbReference type="GO" id="GO:0005829">
    <property type="term" value="C:cytosol"/>
    <property type="evidence" value="ECO:0007669"/>
    <property type="project" value="TreeGrafter"/>
</dbReference>
<sequence length="468" mass="50177">MSQFQTRYVCQNCGYESLKWLGRCPECETWDSFVEEVVLRPSHKARSGAKSSQAISSAAEAGAPLPITQVEMASQPRLLSGIGEFDRVLGGGVVPGSIVLVGGDPGIGKSTLLTQVAYRVATGQEAGSVLYISGEESAQQIRLRSARLGAETERFFVSVETDIERIEGHLDKLRPILAIVDSIQTTQDGALDSIPGSVSQVRACASRLARFSKATGIPIILIGHVTKEGNLAGPRVLEHIVDTVLYFEGDRQNAYRLLRAVKNRFGSTDELGIFEMREQGLVSVDNPSAALLAERTKDGIGSVITATLEGTRALLVEVQGLAARSFLASPRRVINGLDPNRVNMILAVLEKRLGLKLAEQDVFVNVAGGVHVVETAADLAVAMAVISSFREQPVEPTTIFIGEVGLNGEIRAVSQSEKRLREAARQGFQKALIAKHNLAELKGRVPLEVIGISSIVEALPVGLLKTAV</sequence>
<keyword evidence="4 13" id="KW-0863">Zinc-finger</keyword>
<dbReference type="GO" id="GO:0016787">
    <property type="term" value="F:hydrolase activity"/>
    <property type="evidence" value="ECO:0007669"/>
    <property type="project" value="UniProtKB-KW"/>
</dbReference>
<dbReference type="InParanoid" id="S0EUL1"/>
<dbReference type="Pfam" id="PF13541">
    <property type="entry name" value="ChlI"/>
    <property type="match status" value="1"/>
</dbReference>
<dbReference type="GO" id="GO:0000725">
    <property type="term" value="P:recombinational repair"/>
    <property type="evidence" value="ECO:0007669"/>
    <property type="project" value="UniProtKB-UniRule"/>
</dbReference>
<evidence type="ECO:0000256" key="1">
    <source>
        <dbReference type="ARBA" id="ARBA00022723"/>
    </source>
</evidence>
<dbReference type="MEROPS" id="S16.A04"/>
<keyword evidence="1 11" id="KW-0479">Metal-binding</keyword>
<evidence type="ECO:0000256" key="12">
    <source>
        <dbReference type="NCBIfam" id="TIGR00416"/>
    </source>
</evidence>
<comment type="function">
    <text evidence="11">Plays a role in repairing double-strand DNA breaks, probably involving stabilizing or processing branched DNA or blocked replication forks.</text>
</comment>
<dbReference type="eggNOG" id="COG1066">
    <property type="taxonomic scope" value="Bacteria"/>
</dbReference>
<feature type="domain" description="RecA family profile 1" evidence="14">
    <location>
        <begin position="74"/>
        <end position="225"/>
    </location>
</feature>
<dbReference type="HAMAP" id="MF_01498">
    <property type="entry name" value="RadA_bact"/>
    <property type="match status" value="1"/>
</dbReference>
<dbReference type="PRINTS" id="PR01874">
    <property type="entry name" value="DNAREPAIRADA"/>
</dbReference>
<dbReference type="KEGG" id="ccz:CCALI_01212"/>
<organism evidence="15 16">
    <name type="scientific">Chthonomonas calidirosea (strain DSM 23976 / ICMP 18418 / T49)</name>
    <dbReference type="NCBI Taxonomy" id="1303518"/>
    <lineage>
        <taxon>Bacteria</taxon>
        <taxon>Bacillati</taxon>
        <taxon>Armatimonadota</taxon>
        <taxon>Chthonomonadia</taxon>
        <taxon>Chthonomonadales</taxon>
        <taxon>Chthonomonadaceae</taxon>
        <taxon>Chthonomonas</taxon>
    </lineage>
</organism>
<keyword evidence="16" id="KW-1185">Reference proteome</keyword>
<dbReference type="Proteomes" id="UP000014227">
    <property type="component" value="Chromosome I"/>
</dbReference>
<dbReference type="OrthoDB" id="9803906at2"/>
<dbReference type="FunCoup" id="S0EUL1">
    <property type="interactions" value="332"/>
</dbReference>
<accession>S0EUL1</accession>
<evidence type="ECO:0000256" key="6">
    <source>
        <dbReference type="ARBA" id="ARBA00022833"/>
    </source>
</evidence>
<dbReference type="InterPro" id="IPR041166">
    <property type="entry name" value="Rubredoxin_2"/>
</dbReference>
<gene>
    <name evidence="11" type="primary">radA</name>
    <name evidence="15" type="ORF">CCALI_01212</name>
</gene>
<dbReference type="HOGENOM" id="CLU_018264_0_1_0"/>
<comment type="similarity">
    <text evidence="11 13">Belongs to the RecA family. RadA subfamily.</text>
</comment>
<dbReference type="InterPro" id="IPR020568">
    <property type="entry name" value="Ribosomal_Su5_D2-typ_SF"/>
</dbReference>
<dbReference type="Pfam" id="PF13481">
    <property type="entry name" value="AAA_25"/>
    <property type="match status" value="1"/>
</dbReference>
<dbReference type="GO" id="GO:0005524">
    <property type="term" value="F:ATP binding"/>
    <property type="evidence" value="ECO:0007669"/>
    <property type="project" value="UniProtKB-UniRule"/>
</dbReference>
<dbReference type="InterPro" id="IPR020588">
    <property type="entry name" value="RecA_ATP-bd"/>
</dbReference>
<dbReference type="PANTHER" id="PTHR32472">
    <property type="entry name" value="DNA REPAIR PROTEIN RADA"/>
    <property type="match status" value="1"/>
</dbReference>
<dbReference type="PANTHER" id="PTHR32472:SF10">
    <property type="entry name" value="DNA REPAIR PROTEIN RADA-LIKE PROTEIN"/>
    <property type="match status" value="1"/>
</dbReference>
<dbReference type="RefSeq" id="WP_016482575.1">
    <property type="nucleotide sequence ID" value="NC_021487.1"/>
</dbReference>
<dbReference type="Gene3D" id="3.40.50.300">
    <property type="entry name" value="P-loop containing nucleotide triphosphate hydrolases"/>
    <property type="match status" value="1"/>
</dbReference>
<keyword evidence="9 11" id="KW-0238">DNA-binding</keyword>
<evidence type="ECO:0000256" key="13">
    <source>
        <dbReference type="RuleBase" id="RU003555"/>
    </source>
</evidence>
<evidence type="ECO:0000256" key="9">
    <source>
        <dbReference type="ARBA" id="ARBA00023125"/>
    </source>
</evidence>
<dbReference type="STRING" id="454171.CP488_02885"/>
<keyword evidence="6 13" id="KW-0862">Zinc</keyword>
<dbReference type="SUPFAM" id="SSF54211">
    <property type="entry name" value="Ribosomal protein S5 domain 2-like"/>
    <property type="match status" value="1"/>
</dbReference>
<dbReference type="InterPro" id="IPR003593">
    <property type="entry name" value="AAA+_ATPase"/>
</dbReference>
<dbReference type="GO" id="GO:0003684">
    <property type="term" value="F:damaged DNA binding"/>
    <property type="evidence" value="ECO:0007669"/>
    <property type="project" value="InterPro"/>
</dbReference>
<dbReference type="InterPro" id="IPR004504">
    <property type="entry name" value="DNA_repair_RadA"/>
</dbReference>
<comment type="function">
    <text evidence="13">DNA-dependent ATPase involved in processing of recombination intermediates, plays a role in repairing DNA breaks. Stimulates the branch migration of RecA-mediated strand transfer reactions, allowing the 3' invading strand to extend heteroduplex DNA faster. Binds ssDNA in the presence of ADP but not other nucleotides, has ATPase activity that is stimulated by ssDNA and various branched DNA structures, but inhibited by SSB. Does not have RecA's homology-searching function.</text>
</comment>
<dbReference type="CDD" id="cd01121">
    <property type="entry name" value="RadA_SMS_N"/>
    <property type="match status" value="1"/>
</dbReference>
<feature type="short sequence motif" description="RadA KNRFG motif" evidence="11">
    <location>
        <begin position="262"/>
        <end position="266"/>
    </location>
</feature>
<dbReference type="InterPro" id="IPR027417">
    <property type="entry name" value="P-loop_NTPase"/>
</dbReference>
<dbReference type="SUPFAM" id="SSF52540">
    <property type="entry name" value="P-loop containing nucleoside triphosphate hydrolases"/>
    <property type="match status" value="1"/>
</dbReference>